<evidence type="ECO:0000256" key="1">
    <source>
        <dbReference type="SAM" id="MobiDB-lite"/>
    </source>
</evidence>
<dbReference type="Gene3D" id="2.130.10.10">
    <property type="entry name" value="YVTN repeat-like/Quinoprotein amine dehydrogenase"/>
    <property type="match status" value="1"/>
</dbReference>
<dbReference type="GO" id="GO:0006508">
    <property type="term" value="P:proteolysis"/>
    <property type="evidence" value="ECO:0007669"/>
    <property type="project" value="UniProtKB-KW"/>
</dbReference>
<dbReference type="InterPro" id="IPR015943">
    <property type="entry name" value="WD40/YVTN_repeat-like_dom_sf"/>
</dbReference>
<dbReference type="SUPFAM" id="SSF50978">
    <property type="entry name" value="WD40 repeat-like"/>
    <property type="match status" value="1"/>
</dbReference>
<dbReference type="InterPro" id="IPR036322">
    <property type="entry name" value="WD40_repeat_dom_sf"/>
</dbReference>
<dbReference type="SUPFAM" id="SSF50969">
    <property type="entry name" value="YVTN repeat-like/Quinoprotein amine dehydrogenase"/>
    <property type="match status" value="1"/>
</dbReference>
<name>A0A517WYU4_9PLAN</name>
<dbReference type="SUPFAM" id="SSF50494">
    <property type="entry name" value="Trypsin-like serine proteases"/>
    <property type="match status" value="1"/>
</dbReference>
<keyword evidence="3" id="KW-0645">Protease</keyword>
<accession>A0A517WYU4</accession>
<dbReference type="Pfam" id="PF03781">
    <property type="entry name" value="FGE-sulfatase"/>
    <property type="match status" value="2"/>
</dbReference>
<dbReference type="Gene3D" id="2.40.10.120">
    <property type="match status" value="1"/>
</dbReference>
<dbReference type="Pfam" id="PF13365">
    <property type="entry name" value="Trypsin_2"/>
    <property type="match status" value="1"/>
</dbReference>
<feature type="compositionally biased region" description="Low complexity" evidence="1">
    <location>
        <begin position="1053"/>
        <end position="1068"/>
    </location>
</feature>
<dbReference type="SUPFAM" id="SSF56436">
    <property type="entry name" value="C-type lectin-like"/>
    <property type="match status" value="2"/>
</dbReference>
<dbReference type="InterPro" id="IPR009003">
    <property type="entry name" value="Peptidase_S1_PA"/>
</dbReference>
<dbReference type="RefSeq" id="WP_145178068.1">
    <property type="nucleotide sequence ID" value="NZ_CP037422.1"/>
</dbReference>
<evidence type="ECO:0000313" key="3">
    <source>
        <dbReference type="EMBL" id="QDU10432.1"/>
    </source>
</evidence>
<feature type="domain" description="Sulfatase-modifying factor enzyme-like" evidence="2">
    <location>
        <begin position="421"/>
        <end position="693"/>
    </location>
</feature>
<dbReference type="InterPro" id="IPR016187">
    <property type="entry name" value="CTDL_fold"/>
</dbReference>
<sequence>MFSSNHCFLRNRTLLVIFFFCDVLLLIALPGCSQSERDQTSPTFEKQTTKTQDSTLSQPANDVTESLDVTQISQSSPSLQAQHSGKVNQIQSDKQTKSTDKTPVLQAKPLLAPFSQLSAQDMQLAWASSMNLEVLKINSLGMQLTLIPPGEFMMGSPVTEEESQKTEVPHRVQVTKPFYLGKFEVTQAEYQKVMGENPSWFSKNGRGQNKVADQNTDRFPVDSVSWHNAIVFCRKLSEREGKTYRLPTEAEWEYACRAGTTGPFHFGTINNGRFSNSDGRYPYGTNAKGPFLARTTQVGSYKPNAFGLFDMHGNVFEWCADWFDPQLYHRRQGKLTSNPFVSTKTRFVTTRVLRGGSWFKGKDLHSRSAYRRGNLPSWKGQNIGFRVVQEANYNSRPTEIVESRNANKKDFVTINDPRAGKLVYIPAGTFLMGAHANEKESRPSERPQHSVQIKKGFYIGEHEVTFLQFRKFVAETKYITDAEKVPKGGAGYDARRQEIVNHDPQFSWRNTGFKQESNSPVVNVSWNDAVAFCKWLSAKDGKYHFRLPTEAEREYVGRAGTIMPYGWGKTSESLIGNENISDQSLAKILSNKSFHKNRCGKGDDGYPFNAPVGSFKPNPFGLYDVHGNVSEWCNDVYVEDRYLISDSRIPTNGKKRVLRGGSSNYWPIDCRVARRIGVPATETRCDRGFRVVREELPGPVTKSIVIAPDSRPHPSKVVQPKSFVREVIQFQPFPMDEPVTSFTISEDNRLLICSHQAANQVSIWDAISKEKVAILSTTAPRSILSRGNQLLVANDGEGTISVFEQENNWALTNQLEVEKPHIVHLSAAKGKFFKGDLIVTCHGQGNKASYHDCHIYHLNVNTGRDKHVSRSAMATCSYDGRIVITQGSFNLSPSGGISAFAWKDFISGESPKPIYRGGIPQTPYAYQIHPGSFWVANNNIFGGIPLANIKRGLGYILIADRSKKMIYSVTKERIHAHRLNVTVDEVDDRKVQFPKGEFSRIYHNIYRIRDYLLDHPIAFTTNDVTHFFVIDMEKNLILSGSTPAFSESKSKLTTSPSDTDPPTSTPTTGNAVARQSDLLPARIAEGEEFNHSLPEKTNTKYHLMNGPKGLKLENNIVTWRPDSDDVGSHELKFKLTQGDKISFAWVNLEVVSQDLIKHAGSLASVDSFSRLTLEPDLFKLVPTNGHQSLLLLQGDSVKRLKGDGIQIVQKYQLPQRYNFLAERKNTFLALDQSQKQLDLIDQNTLEITRSIPLKLSNLTVMEITDLTVHPELPVSYVTVKIQGEQPRYRVLVVDEQKGEVSAPDEMLGTWVRVDPAGNMLYVGYKDLFRKGTRFQINPRWQVLEIPEYGSIDFLFSYNLRNGFPYLRQYIPKAGANGTGICISPDGQRLTYLSIGGTPARSNNLAGWKTNNLKKTPIVYKTKDRATTTLLAFHPMLNLVAVPGGKSAIIYDRETGQVIERKLLITTSGLGEVTVENLFFSPDGLSLLFVCNEKLEGRYLRSVLLKLSPEEKVRIREGVKITSQKSLIANYKQVVNQLEIDSLGPALKAKKITSQEIAKQFNQSVVLIKSNEGSASGFVVGQSGFILTCAHAVPFDGKIIVSYMSGKTNPKSKQESEAELVHIDQGLDLALMKMKGTFDLKTVSLDDQKTVESGELVTVIGNPSTGDTILSQTLTTGVVSNPMRILRGQPHIQISAAVNPGNSGGPVFDDHGNVIGLVVLKANIEGAGFAVPSTQLRGFLQAVIKKSKPAN</sequence>
<feature type="region of interest" description="Disordered" evidence="1">
    <location>
        <begin position="34"/>
        <end position="101"/>
    </location>
</feature>
<dbReference type="PANTHER" id="PTHR23150:SF19">
    <property type="entry name" value="FORMYLGLYCINE-GENERATING ENZYME"/>
    <property type="match status" value="1"/>
</dbReference>
<dbReference type="InterPro" id="IPR011044">
    <property type="entry name" value="Quino_amine_DH_bsu"/>
</dbReference>
<dbReference type="EMBL" id="CP037422">
    <property type="protein sequence ID" value="QDU10432.1"/>
    <property type="molecule type" value="Genomic_DNA"/>
</dbReference>
<reference evidence="3 4" key="1">
    <citation type="submission" date="2019-03" db="EMBL/GenBank/DDBJ databases">
        <title>Deep-cultivation of Planctomycetes and their phenomic and genomic characterization uncovers novel biology.</title>
        <authorList>
            <person name="Wiegand S."/>
            <person name="Jogler M."/>
            <person name="Boedeker C."/>
            <person name="Pinto D."/>
            <person name="Vollmers J."/>
            <person name="Rivas-Marin E."/>
            <person name="Kohn T."/>
            <person name="Peeters S.H."/>
            <person name="Heuer A."/>
            <person name="Rast P."/>
            <person name="Oberbeckmann S."/>
            <person name="Bunk B."/>
            <person name="Jeske O."/>
            <person name="Meyerdierks A."/>
            <person name="Storesund J.E."/>
            <person name="Kallscheuer N."/>
            <person name="Luecker S."/>
            <person name="Lage O.M."/>
            <person name="Pohl T."/>
            <person name="Merkel B.J."/>
            <person name="Hornburger P."/>
            <person name="Mueller R.-W."/>
            <person name="Bruemmer F."/>
            <person name="Labrenz M."/>
            <person name="Spormann A.M."/>
            <person name="Op den Camp H."/>
            <person name="Overmann J."/>
            <person name="Amann R."/>
            <person name="Jetten M.S.M."/>
            <person name="Mascher T."/>
            <person name="Medema M.H."/>
            <person name="Devos D.P."/>
            <person name="Kaster A.-K."/>
            <person name="Ovreas L."/>
            <person name="Rohde M."/>
            <person name="Galperin M.Y."/>
            <person name="Jogler C."/>
        </authorList>
    </citation>
    <scope>NUCLEOTIDE SEQUENCE [LARGE SCALE GENOMIC DNA]</scope>
    <source>
        <strain evidence="3 4">V202</strain>
    </source>
</reference>
<dbReference type="OrthoDB" id="9766361at2"/>
<dbReference type="PANTHER" id="PTHR23150">
    <property type="entry name" value="SULFATASE MODIFYING FACTOR 1, 2"/>
    <property type="match status" value="1"/>
</dbReference>
<keyword evidence="3" id="KW-0378">Hydrolase</keyword>
<evidence type="ECO:0000259" key="2">
    <source>
        <dbReference type="Pfam" id="PF03781"/>
    </source>
</evidence>
<evidence type="ECO:0000313" key="4">
    <source>
        <dbReference type="Proteomes" id="UP000318384"/>
    </source>
</evidence>
<dbReference type="InterPro" id="IPR005532">
    <property type="entry name" value="SUMF_dom"/>
</dbReference>
<dbReference type="InterPro" id="IPR051043">
    <property type="entry name" value="Sulfatase_Mod_Factor_Kinase"/>
</dbReference>
<dbReference type="InterPro" id="IPR001940">
    <property type="entry name" value="Peptidase_S1C"/>
</dbReference>
<organism evidence="3 4">
    <name type="scientific">Gimesia aquarii</name>
    <dbReference type="NCBI Taxonomy" id="2527964"/>
    <lineage>
        <taxon>Bacteria</taxon>
        <taxon>Pseudomonadati</taxon>
        <taxon>Planctomycetota</taxon>
        <taxon>Planctomycetia</taxon>
        <taxon>Planctomycetales</taxon>
        <taxon>Planctomycetaceae</taxon>
        <taxon>Gimesia</taxon>
    </lineage>
</organism>
<keyword evidence="4" id="KW-1185">Reference proteome</keyword>
<dbReference type="GO" id="GO:0120147">
    <property type="term" value="F:formylglycine-generating oxidase activity"/>
    <property type="evidence" value="ECO:0007669"/>
    <property type="project" value="TreeGrafter"/>
</dbReference>
<dbReference type="Gene3D" id="3.90.1580.10">
    <property type="entry name" value="paralog of FGE (formylglycine-generating enzyme)"/>
    <property type="match status" value="2"/>
</dbReference>
<feature type="domain" description="Sulfatase-modifying factor enzyme-like" evidence="2">
    <location>
        <begin position="145"/>
        <end position="388"/>
    </location>
</feature>
<gene>
    <name evidence="3" type="primary">htrA_2</name>
    <name evidence="3" type="ORF">V202x_38420</name>
</gene>
<dbReference type="InterPro" id="IPR042095">
    <property type="entry name" value="SUMF_sf"/>
</dbReference>
<protein>
    <submittedName>
        <fullName evidence="3">Serine protease HtrA</fullName>
    </submittedName>
</protein>
<proteinExistence type="predicted"/>
<dbReference type="GO" id="GO:0004252">
    <property type="term" value="F:serine-type endopeptidase activity"/>
    <property type="evidence" value="ECO:0007669"/>
    <property type="project" value="InterPro"/>
</dbReference>
<dbReference type="PRINTS" id="PR00834">
    <property type="entry name" value="PROTEASES2C"/>
</dbReference>
<dbReference type="Proteomes" id="UP000318384">
    <property type="component" value="Chromosome"/>
</dbReference>
<feature type="compositionally biased region" description="Polar residues" evidence="1">
    <location>
        <begin position="40"/>
        <end position="93"/>
    </location>
</feature>
<feature type="region of interest" description="Disordered" evidence="1">
    <location>
        <begin position="1046"/>
        <end position="1072"/>
    </location>
</feature>